<keyword evidence="1" id="KW-0472">Membrane</keyword>
<comment type="caution">
    <text evidence="2">The sequence shown here is derived from an EMBL/GenBank/DDBJ whole genome shotgun (WGS) entry which is preliminary data.</text>
</comment>
<keyword evidence="1" id="KW-0812">Transmembrane</keyword>
<feature type="transmembrane region" description="Helical" evidence="1">
    <location>
        <begin position="12"/>
        <end position="30"/>
    </location>
</feature>
<feature type="transmembrane region" description="Helical" evidence="1">
    <location>
        <begin position="45"/>
        <end position="66"/>
    </location>
</feature>
<dbReference type="AlphaFoldDB" id="A0A6L6Q760"/>
<protein>
    <submittedName>
        <fullName evidence="2">Uncharacterized protein</fullName>
    </submittedName>
</protein>
<dbReference type="EMBL" id="WNLA01000022">
    <property type="protein sequence ID" value="MTW05294.1"/>
    <property type="molecule type" value="Genomic_DNA"/>
</dbReference>
<reference evidence="2 3" key="1">
    <citation type="submission" date="2019-11" db="EMBL/GenBank/DDBJ databases">
        <title>Type strains purchased from KCTC, JCM and DSMZ.</title>
        <authorList>
            <person name="Lu H."/>
        </authorList>
    </citation>
    <scope>NUCLEOTIDE SEQUENCE [LARGE SCALE GENOMIC DNA]</scope>
    <source>
        <strain evidence="2 3">KCTC 42409</strain>
    </source>
</reference>
<sequence>MNSIQTSRFLKNAFIADAAACSAVAALHLARPQAVIGLLNLPEPLLQGTGLFLVLYVLMLAGLAASRTLWRPLVLLVVAGNVLWALASIDILVLGIVQPSVLGEAYVIAQALATLGLAWLQYIGLKKSQPAGAVTATLSSAV</sequence>
<dbReference type="OrthoDB" id="8777707at2"/>
<name>A0A6L6Q760_9BURK</name>
<accession>A0A6L6Q760</accession>
<evidence type="ECO:0000256" key="1">
    <source>
        <dbReference type="SAM" id="Phobius"/>
    </source>
</evidence>
<feature type="transmembrane region" description="Helical" evidence="1">
    <location>
        <begin position="73"/>
        <end position="97"/>
    </location>
</feature>
<feature type="transmembrane region" description="Helical" evidence="1">
    <location>
        <begin position="103"/>
        <end position="120"/>
    </location>
</feature>
<organism evidence="2 3">
    <name type="scientific">Pseudoduganella ginsengisoli</name>
    <dbReference type="NCBI Taxonomy" id="1462440"/>
    <lineage>
        <taxon>Bacteria</taxon>
        <taxon>Pseudomonadati</taxon>
        <taxon>Pseudomonadota</taxon>
        <taxon>Betaproteobacteria</taxon>
        <taxon>Burkholderiales</taxon>
        <taxon>Oxalobacteraceae</taxon>
        <taxon>Telluria group</taxon>
        <taxon>Pseudoduganella</taxon>
    </lineage>
</organism>
<proteinExistence type="predicted"/>
<gene>
    <name evidence="2" type="ORF">GM668_24755</name>
</gene>
<evidence type="ECO:0000313" key="2">
    <source>
        <dbReference type="EMBL" id="MTW05294.1"/>
    </source>
</evidence>
<keyword evidence="3" id="KW-1185">Reference proteome</keyword>
<evidence type="ECO:0000313" key="3">
    <source>
        <dbReference type="Proteomes" id="UP000484015"/>
    </source>
</evidence>
<dbReference type="Proteomes" id="UP000484015">
    <property type="component" value="Unassembled WGS sequence"/>
</dbReference>
<keyword evidence="1" id="KW-1133">Transmembrane helix</keyword>
<dbReference type="RefSeq" id="WP_155441641.1">
    <property type="nucleotide sequence ID" value="NZ_WNLA01000022.1"/>
</dbReference>